<dbReference type="Proteomes" id="UP000327085">
    <property type="component" value="Chromosome 4"/>
</dbReference>
<dbReference type="PANTHER" id="PTHR35304">
    <property type="entry name" value="OS05G0120300 PROTEIN-RELATED"/>
    <property type="match status" value="1"/>
</dbReference>
<dbReference type="OMA" id="SMFRIFE"/>
<protein>
    <submittedName>
        <fullName evidence="1">PREDICTED: LOC18775302</fullName>
    </submittedName>
</protein>
<name>A0A5E4GHH5_PRUDU</name>
<sequence length="72" mass="8380">MIRLETVPDKTQKCFGGVKEKMSNNKKRKAKGRRKRSNKCLALKKVKELSFAPMFRIFERFLSCSTNVDVLN</sequence>
<accession>A0A5E4GHH5</accession>
<gene>
    <name evidence="1" type="ORF">ALMOND_2B025835</name>
</gene>
<proteinExistence type="predicted"/>
<evidence type="ECO:0000313" key="1">
    <source>
        <dbReference type="EMBL" id="VVA39156.1"/>
    </source>
</evidence>
<dbReference type="InParanoid" id="A0A5E4GHH5"/>
<organism evidence="1 2">
    <name type="scientific">Prunus dulcis</name>
    <name type="common">Almond</name>
    <name type="synonym">Amygdalus dulcis</name>
    <dbReference type="NCBI Taxonomy" id="3755"/>
    <lineage>
        <taxon>Eukaryota</taxon>
        <taxon>Viridiplantae</taxon>
        <taxon>Streptophyta</taxon>
        <taxon>Embryophyta</taxon>
        <taxon>Tracheophyta</taxon>
        <taxon>Spermatophyta</taxon>
        <taxon>Magnoliopsida</taxon>
        <taxon>eudicotyledons</taxon>
        <taxon>Gunneridae</taxon>
        <taxon>Pentapetalae</taxon>
        <taxon>rosids</taxon>
        <taxon>fabids</taxon>
        <taxon>Rosales</taxon>
        <taxon>Rosaceae</taxon>
        <taxon>Amygdaloideae</taxon>
        <taxon>Amygdaleae</taxon>
        <taxon>Prunus</taxon>
    </lineage>
</organism>
<reference evidence="2" key="1">
    <citation type="journal article" date="2020" name="Plant J.">
        <title>Transposons played a major role in the diversification between the closely related almond and peach genomes: results from the almond genome sequence.</title>
        <authorList>
            <person name="Alioto T."/>
            <person name="Alexiou K.G."/>
            <person name="Bardil A."/>
            <person name="Barteri F."/>
            <person name="Castanera R."/>
            <person name="Cruz F."/>
            <person name="Dhingra A."/>
            <person name="Duval H."/>
            <person name="Fernandez I Marti A."/>
            <person name="Frias L."/>
            <person name="Galan B."/>
            <person name="Garcia J.L."/>
            <person name="Howad W."/>
            <person name="Gomez-Garrido J."/>
            <person name="Gut M."/>
            <person name="Julca I."/>
            <person name="Morata J."/>
            <person name="Puigdomenech P."/>
            <person name="Ribeca P."/>
            <person name="Rubio Cabetas M.J."/>
            <person name="Vlasova A."/>
            <person name="Wirthensohn M."/>
            <person name="Garcia-Mas J."/>
            <person name="Gabaldon T."/>
            <person name="Casacuberta J.M."/>
            <person name="Arus P."/>
        </authorList>
    </citation>
    <scope>NUCLEOTIDE SEQUENCE [LARGE SCALE GENOMIC DNA]</scope>
    <source>
        <strain evidence="2">cv. Texas</strain>
    </source>
</reference>
<dbReference type="Gramene" id="VVA39156">
    <property type="protein sequence ID" value="VVA39156"/>
    <property type="gene ID" value="Prudul26B025835"/>
</dbReference>
<evidence type="ECO:0000313" key="2">
    <source>
        <dbReference type="Proteomes" id="UP000327085"/>
    </source>
</evidence>
<dbReference type="PANTHER" id="PTHR35304:SF1">
    <property type="entry name" value="OS05G0120300 PROTEIN"/>
    <property type="match status" value="1"/>
</dbReference>
<dbReference type="EMBL" id="CABIKO010000747">
    <property type="protein sequence ID" value="VVA39156.1"/>
    <property type="molecule type" value="Genomic_DNA"/>
</dbReference>
<dbReference type="AlphaFoldDB" id="A0A5E4GHH5"/>